<evidence type="ECO:0000256" key="2">
    <source>
        <dbReference type="SAM" id="Phobius"/>
    </source>
</evidence>
<feature type="chain" id="PRO_5004079838" evidence="3">
    <location>
        <begin position="34"/>
        <end position="278"/>
    </location>
</feature>
<feature type="signal peptide" evidence="3">
    <location>
        <begin position="1"/>
        <end position="33"/>
    </location>
</feature>
<proteinExistence type="predicted"/>
<sequence length="278" mass="30631">MAGSPQARHAVSLTWQHLLLALLEALYYSHVSGSWRSSLPGTIRALKDSCVVIPCSFTYPGSRESLGGPFSVVWYQYRSRGYPEIYNSQDMASVLAEYQARTQLLGDPEMGNCTLSISPVRSEDAMSYYVWINPDSVRHRFYDVTVRVEVAGDDNLLLMVSSGVIGGVLLLSVLAIAVYKVARARKDEEEGPSIFDNEGNGEQSQSLKGGKPSKAKKEEQFNLYNKAKAGGEELGIDDYEAMERVEDYENLAAGGAGHYGNVGTWQPHLLSEQIYSNV</sequence>
<evidence type="ECO:0000313" key="5">
    <source>
        <dbReference type="Proteomes" id="UP000031443"/>
    </source>
</evidence>
<dbReference type="Gene3D" id="2.60.40.10">
    <property type="entry name" value="Immunoglobulins"/>
    <property type="match status" value="1"/>
</dbReference>
<dbReference type="EMBL" id="KB608321">
    <property type="protein sequence ID" value="EMP23817.1"/>
    <property type="molecule type" value="Genomic_DNA"/>
</dbReference>
<dbReference type="SUPFAM" id="SSF48726">
    <property type="entry name" value="Immunoglobulin"/>
    <property type="match status" value="1"/>
</dbReference>
<dbReference type="InterPro" id="IPR013783">
    <property type="entry name" value="Ig-like_fold"/>
</dbReference>
<organism evidence="4 5">
    <name type="scientific">Chelonia mydas</name>
    <name type="common">Green sea-turtle</name>
    <name type="synonym">Chelonia agassizi</name>
    <dbReference type="NCBI Taxonomy" id="8469"/>
    <lineage>
        <taxon>Eukaryota</taxon>
        <taxon>Metazoa</taxon>
        <taxon>Chordata</taxon>
        <taxon>Craniata</taxon>
        <taxon>Vertebrata</taxon>
        <taxon>Euteleostomi</taxon>
        <taxon>Archelosauria</taxon>
        <taxon>Testudinata</taxon>
        <taxon>Testudines</taxon>
        <taxon>Cryptodira</taxon>
        <taxon>Durocryptodira</taxon>
        <taxon>Americhelydia</taxon>
        <taxon>Chelonioidea</taxon>
        <taxon>Cheloniidae</taxon>
        <taxon>Chelonia</taxon>
    </lineage>
</organism>
<evidence type="ECO:0000256" key="3">
    <source>
        <dbReference type="SAM" id="SignalP"/>
    </source>
</evidence>
<dbReference type="PANTHER" id="PTHR46484:SF1">
    <property type="entry name" value="SCHWANN CELL MYELIN PROTEIN-RELATED"/>
    <property type="match status" value="1"/>
</dbReference>
<keyword evidence="3" id="KW-0732">Signal</keyword>
<reference evidence="5" key="1">
    <citation type="journal article" date="2013" name="Nat. Genet.">
        <title>The draft genomes of soft-shell turtle and green sea turtle yield insights into the development and evolution of the turtle-specific body plan.</title>
        <authorList>
            <person name="Wang Z."/>
            <person name="Pascual-Anaya J."/>
            <person name="Zadissa A."/>
            <person name="Li W."/>
            <person name="Niimura Y."/>
            <person name="Huang Z."/>
            <person name="Li C."/>
            <person name="White S."/>
            <person name="Xiong Z."/>
            <person name="Fang D."/>
            <person name="Wang B."/>
            <person name="Ming Y."/>
            <person name="Chen Y."/>
            <person name="Zheng Y."/>
            <person name="Kuraku S."/>
            <person name="Pignatelli M."/>
            <person name="Herrero J."/>
            <person name="Beal K."/>
            <person name="Nozawa M."/>
            <person name="Li Q."/>
            <person name="Wang J."/>
            <person name="Zhang H."/>
            <person name="Yu L."/>
            <person name="Shigenobu S."/>
            <person name="Wang J."/>
            <person name="Liu J."/>
            <person name="Flicek P."/>
            <person name="Searle S."/>
            <person name="Wang J."/>
            <person name="Kuratani S."/>
            <person name="Yin Y."/>
            <person name="Aken B."/>
            <person name="Zhang G."/>
            <person name="Irie N."/>
        </authorList>
    </citation>
    <scope>NUCLEOTIDE SEQUENCE [LARGE SCALE GENOMIC DNA]</scope>
</reference>
<keyword evidence="5" id="KW-1185">Reference proteome</keyword>
<dbReference type="AlphaFoldDB" id="M7B6F0"/>
<accession>M7B6F0</accession>
<feature type="region of interest" description="Disordered" evidence="1">
    <location>
        <begin position="189"/>
        <end position="216"/>
    </location>
</feature>
<dbReference type="STRING" id="8469.M7B6F0"/>
<name>M7B6F0_CHEMY</name>
<dbReference type="Proteomes" id="UP000031443">
    <property type="component" value="Unassembled WGS sequence"/>
</dbReference>
<feature type="transmembrane region" description="Helical" evidence="2">
    <location>
        <begin position="156"/>
        <end position="179"/>
    </location>
</feature>
<dbReference type="PANTHER" id="PTHR46484">
    <property type="entry name" value="SI:CH211-171H4.5-RELATED"/>
    <property type="match status" value="1"/>
</dbReference>
<dbReference type="InterPro" id="IPR036179">
    <property type="entry name" value="Ig-like_dom_sf"/>
</dbReference>
<evidence type="ECO:0000313" key="4">
    <source>
        <dbReference type="EMBL" id="EMP23817.1"/>
    </source>
</evidence>
<keyword evidence="2" id="KW-1133">Transmembrane helix</keyword>
<keyword evidence="2" id="KW-0812">Transmembrane</keyword>
<evidence type="ECO:0000256" key="1">
    <source>
        <dbReference type="SAM" id="MobiDB-lite"/>
    </source>
</evidence>
<gene>
    <name evidence="4" type="ORF">UY3_19123</name>
</gene>
<protein>
    <submittedName>
        <fullName evidence="4">Sialoadhesin</fullName>
    </submittedName>
</protein>
<keyword evidence="2" id="KW-0472">Membrane</keyword>